<name>A0AAD5BHA2_9ASCO</name>
<dbReference type="PANTHER" id="PTHR13043">
    <property type="entry name" value="EXOCYST COMPLEX COMPONENT SEC5"/>
    <property type="match status" value="1"/>
</dbReference>
<dbReference type="PANTHER" id="PTHR13043:SF1">
    <property type="entry name" value="EXOCYST COMPLEX COMPONENT 2"/>
    <property type="match status" value="1"/>
</dbReference>
<dbReference type="GeneID" id="76149407"/>
<dbReference type="GO" id="GO:0006887">
    <property type="term" value="P:exocytosis"/>
    <property type="evidence" value="ECO:0007669"/>
    <property type="project" value="UniProtKB-KW"/>
</dbReference>
<dbReference type="Pfam" id="PF15469">
    <property type="entry name" value="Sec5"/>
    <property type="match status" value="1"/>
</dbReference>
<keyword evidence="3 4" id="KW-0268">Exocytosis</keyword>
<evidence type="ECO:0000256" key="2">
    <source>
        <dbReference type="ARBA" id="ARBA00022448"/>
    </source>
</evidence>
<feature type="region of interest" description="Disordered" evidence="5">
    <location>
        <begin position="360"/>
        <end position="379"/>
    </location>
</feature>
<keyword evidence="4" id="KW-0653">Protein transport</keyword>
<evidence type="ECO:0000259" key="6">
    <source>
        <dbReference type="Pfam" id="PF15469"/>
    </source>
</evidence>
<dbReference type="EMBL" id="JAIHNG010000064">
    <property type="protein sequence ID" value="KAI5962908.1"/>
    <property type="molecule type" value="Genomic_DNA"/>
</dbReference>
<keyword evidence="2 4" id="KW-0813">Transport</keyword>
<comment type="function">
    <text evidence="4">Component of the exocyst complex involved in the docking of exocytic vesicles with fusion sites on the plasma membrane.</text>
</comment>
<evidence type="ECO:0000313" key="8">
    <source>
        <dbReference type="Proteomes" id="UP001204833"/>
    </source>
</evidence>
<protein>
    <recommendedName>
        <fullName evidence="4">Exocyst complex component SEC5</fullName>
    </recommendedName>
</protein>
<reference evidence="7 8" key="1">
    <citation type="journal article" date="2022" name="DNA Res.">
        <title>Genome analysis of five recently described species of the CUG-Ser clade uncovers Candida theae as a new hybrid lineage with pathogenic potential in the Candida parapsilosis species complex.</title>
        <authorList>
            <person name="Mixao V."/>
            <person name="Del Olmo V."/>
            <person name="Hegedusova E."/>
            <person name="Saus E."/>
            <person name="Pryszcz L."/>
            <person name="Cillingova A."/>
            <person name="Nosek J."/>
            <person name="Gabaldon T."/>
        </authorList>
    </citation>
    <scope>NUCLEOTIDE SEQUENCE [LARGE SCALE GENOMIC DNA]</scope>
    <source>
        <strain evidence="7 8">CBS 12239</strain>
    </source>
</reference>
<evidence type="ECO:0000256" key="5">
    <source>
        <dbReference type="SAM" id="MobiDB-lite"/>
    </source>
</evidence>
<dbReference type="GO" id="GO:0015031">
    <property type="term" value="P:protein transport"/>
    <property type="evidence" value="ECO:0007669"/>
    <property type="project" value="UniProtKB-KW"/>
</dbReference>
<proteinExistence type="inferred from homology"/>
<organism evidence="7 8">
    <name type="scientific">Candida theae</name>
    <dbReference type="NCBI Taxonomy" id="1198502"/>
    <lineage>
        <taxon>Eukaryota</taxon>
        <taxon>Fungi</taxon>
        <taxon>Dikarya</taxon>
        <taxon>Ascomycota</taxon>
        <taxon>Saccharomycotina</taxon>
        <taxon>Pichiomycetes</taxon>
        <taxon>Debaryomycetaceae</taxon>
        <taxon>Candida/Lodderomyces clade</taxon>
        <taxon>Candida</taxon>
    </lineage>
</organism>
<dbReference type="InterPro" id="IPR039481">
    <property type="entry name" value="EXOC2/Sec5_N_dom"/>
</dbReference>
<sequence length="990" mass="112659">MLDLDPSPEQLLSTYGLSTSRPKDRSDLRNIDLSYSENPSGLSVEESFELVKSIFSSNEPRLDWRDSINGHDLEDPLKGRGSNIVADLVKKGIISSPDDPLVQDFLISSQTFKPYKYLTTIHKDTPLKVLDESLHFLDRNLQSYRSDLQAALDSDLTSALNVKAEMDGTLQEFKQSKTKLQEDKETSKYFNPQRHRLKSSEGAASGDISSELESSLNNLATTTTLMIKPIVESKVKQDRLSVLVDFIKSNAFLFDIPYKLTNSLKANDSHQFIDDYTQYDRERLHVLKRVDESFQSDVKKLKQSSNGGSGGGGNILDEDALANLNKIRLQKLTLLAQVFEKIEAIASHFRDKTYQELSSLDHEASNNQSSISGAGSRNKDDQKFMSLVANLSKIEGPSGEGPKSDPIAVFLNKQIEVLISDFEYQEKKFDTRYVLMQKKLIDYVASLRAERKQGSHLNYIAEKYEFYKNEIKLAKNKEEKMLAIDEAFESGDALDVSLVNETWLVLVNFMSYMETIFIKLVGKFTNNYGSYYSLNVDPDGSIRDQFFQAINEAVDLLVRLFQSESNSNDSKDVNNLESSPANYKQFVPLYSNSLSTIHQLSLIQAKVNRVLTSLGTAVTTIGNVSRFEDTNKQLKVLKSASSSINQNILEAVCSTWINDCSQFYDLENWKIEDRYNTKDGSCTKLVNVIEYYQLYMISKISKIVFRKEKTSQEESVVSIVASYPSKRILVSIEIQFMRTLNIIVDSLMKKYNIDRMSESTKKSSSVEIFKILTVNNLDKLSRSTYQLLIFMFDQRFGKDLSKQKLKLFSDIDKASLTILDDILANEKEVIFSITSGFFSGISELQNDQSYEISFLTIDGFVFEVLMHFVNLVHKLKPLTSGDIFITIINELQYSFLKNIQDGLRNLIVSNVYVLYNLKLDCNFLHSVFEASKSLRLNDSTFSLLQNLLENISIQIRESNAPHGDEQYSDTLFKEKLKMYLKSSKAQFECF</sequence>
<dbReference type="AlphaFoldDB" id="A0AAD5BHA2"/>
<dbReference type="Proteomes" id="UP001204833">
    <property type="component" value="Unassembled WGS sequence"/>
</dbReference>
<gene>
    <name evidence="7" type="ORF">KGF57_001348</name>
</gene>
<evidence type="ECO:0000256" key="3">
    <source>
        <dbReference type="ARBA" id="ARBA00022483"/>
    </source>
</evidence>
<evidence type="ECO:0000256" key="1">
    <source>
        <dbReference type="ARBA" id="ARBA00010578"/>
    </source>
</evidence>
<keyword evidence="8" id="KW-1185">Reference proteome</keyword>
<comment type="subunit">
    <text evidence="4">Component of the exocyst complex.</text>
</comment>
<comment type="similarity">
    <text evidence="1 4">Belongs to the SEC5 family.</text>
</comment>
<dbReference type="GO" id="GO:0006893">
    <property type="term" value="P:Golgi to plasma membrane transport"/>
    <property type="evidence" value="ECO:0007669"/>
    <property type="project" value="UniProtKB-UniRule"/>
</dbReference>
<dbReference type="GO" id="GO:0000145">
    <property type="term" value="C:exocyst"/>
    <property type="evidence" value="ECO:0007669"/>
    <property type="project" value="UniProtKB-UniRule"/>
</dbReference>
<accession>A0AAD5BHA2</accession>
<feature type="domain" description="Exocyst complex component EXOC2/Sec5 N-terminal" evidence="6">
    <location>
        <begin position="74"/>
        <end position="990"/>
    </location>
</feature>
<dbReference type="RefSeq" id="XP_051610161.1">
    <property type="nucleotide sequence ID" value="XM_051750543.1"/>
</dbReference>
<evidence type="ECO:0000313" key="7">
    <source>
        <dbReference type="EMBL" id="KAI5962908.1"/>
    </source>
</evidence>
<evidence type="ECO:0000256" key="4">
    <source>
        <dbReference type="RuleBase" id="RU365069"/>
    </source>
</evidence>
<feature type="compositionally biased region" description="Polar residues" evidence="5">
    <location>
        <begin position="365"/>
        <end position="375"/>
    </location>
</feature>
<dbReference type="InterPro" id="IPR029175">
    <property type="entry name" value="EXOC2/Sec5"/>
</dbReference>
<comment type="caution">
    <text evidence="7">The sequence shown here is derived from an EMBL/GenBank/DDBJ whole genome shotgun (WGS) entry which is preliminary data.</text>
</comment>